<comment type="similarity">
    <text evidence="4">Belongs to the carotenoid/retinoid oxidoreductase family.</text>
</comment>
<protein>
    <recommendedName>
        <fullName evidence="6">15-cis-phytoene desaturase, chloroplastic/chromoplastic</fullName>
        <ecNumber evidence="5">1.3.5.5</ecNumber>
    </recommendedName>
    <alternativeName>
        <fullName evidence="11">Phytoene dehydrogenase</fullName>
    </alternativeName>
    <alternativeName>
        <fullName evidence="12">Phytoene desaturase</fullName>
    </alternativeName>
</protein>
<name>A0A2H4YKH2_CYAPA</name>
<evidence type="ECO:0000313" key="16">
    <source>
        <dbReference type="EMBL" id="AUE44523.1"/>
    </source>
</evidence>
<evidence type="ECO:0000256" key="8">
    <source>
        <dbReference type="ARBA" id="ARBA00022904"/>
    </source>
</evidence>
<dbReference type="GO" id="GO:0016117">
    <property type="term" value="P:carotenoid biosynthetic process"/>
    <property type="evidence" value="ECO:0007669"/>
    <property type="project" value="UniProtKB-KW"/>
</dbReference>
<dbReference type="PANTHER" id="PTHR42923">
    <property type="entry name" value="PROTOPORPHYRINOGEN OXIDASE"/>
    <property type="match status" value="1"/>
</dbReference>
<feature type="region of interest" description="Disordered" evidence="14">
    <location>
        <begin position="16"/>
        <end position="41"/>
    </location>
</feature>
<evidence type="ECO:0000256" key="7">
    <source>
        <dbReference type="ARBA" id="ARBA00022746"/>
    </source>
</evidence>
<evidence type="ECO:0000256" key="14">
    <source>
        <dbReference type="SAM" id="MobiDB-lite"/>
    </source>
</evidence>
<gene>
    <name evidence="16" type="primary">PDS</name>
</gene>
<evidence type="ECO:0000256" key="10">
    <source>
        <dbReference type="ARBA" id="ARBA00023136"/>
    </source>
</evidence>
<evidence type="ECO:0000256" key="5">
    <source>
        <dbReference type="ARBA" id="ARBA00012789"/>
    </source>
</evidence>
<evidence type="ECO:0000256" key="2">
    <source>
        <dbReference type="ARBA" id="ARBA00004260"/>
    </source>
</evidence>
<evidence type="ECO:0000259" key="15">
    <source>
        <dbReference type="Pfam" id="PF01593"/>
    </source>
</evidence>
<keyword evidence="8" id="KW-0957">Chromoplast</keyword>
<feature type="domain" description="Amine oxidase" evidence="15">
    <location>
        <begin position="107"/>
        <end position="549"/>
    </location>
</feature>
<comment type="catalytic activity">
    <reaction evidence="13">
        <text>2 a plastoquinone + 15-cis-phytoene = 9,9',15-tri-cis-zeta-carotene + 2 a plastoquinol</text>
        <dbReference type="Rhea" id="RHEA:30287"/>
        <dbReference type="Rhea" id="RHEA-COMP:9561"/>
        <dbReference type="Rhea" id="RHEA-COMP:9562"/>
        <dbReference type="ChEBI" id="CHEBI:17757"/>
        <dbReference type="ChEBI" id="CHEBI:27787"/>
        <dbReference type="ChEBI" id="CHEBI:48717"/>
        <dbReference type="ChEBI" id="CHEBI:62192"/>
        <dbReference type="EC" id="1.3.5.5"/>
    </reaction>
</comment>
<dbReference type="Pfam" id="PF01593">
    <property type="entry name" value="Amino_oxidase"/>
    <property type="match status" value="1"/>
</dbReference>
<dbReference type="Gene3D" id="3.50.50.60">
    <property type="entry name" value="FAD/NAD(P)-binding domain"/>
    <property type="match status" value="1"/>
</dbReference>
<dbReference type="AlphaFoldDB" id="A0A2H4YKH2"/>
<keyword evidence="10" id="KW-0472">Membrane</keyword>
<evidence type="ECO:0000256" key="11">
    <source>
        <dbReference type="ARBA" id="ARBA00031986"/>
    </source>
</evidence>
<proteinExistence type="evidence at transcript level"/>
<evidence type="ECO:0000256" key="3">
    <source>
        <dbReference type="ARBA" id="ARBA00004900"/>
    </source>
</evidence>
<keyword evidence="7" id="KW-0125">Carotenoid biosynthesis</keyword>
<evidence type="ECO:0000256" key="4">
    <source>
        <dbReference type="ARBA" id="ARBA00006046"/>
    </source>
</evidence>
<dbReference type="InterPro" id="IPR050464">
    <property type="entry name" value="Zeta_carotene_desat/Oxidored"/>
</dbReference>
<dbReference type="GO" id="GO:0016020">
    <property type="term" value="C:membrane"/>
    <property type="evidence" value="ECO:0007669"/>
    <property type="project" value="UniProtKB-SubCell"/>
</dbReference>
<accession>A0A2H4YKH2</accession>
<evidence type="ECO:0000256" key="1">
    <source>
        <dbReference type="ARBA" id="ARBA00004170"/>
    </source>
</evidence>
<dbReference type="UniPathway" id="UPA00803"/>
<evidence type="ECO:0000256" key="9">
    <source>
        <dbReference type="ARBA" id="ARBA00023002"/>
    </source>
</evidence>
<dbReference type="EMBL" id="KY111544">
    <property type="protein sequence ID" value="AUE44523.1"/>
    <property type="molecule type" value="mRNA"/>
</dbReference>
<dbReference type="InterPro" id="IPR002937">
    <property type="entry name" value="Amino_oxidase"/>
</dbReference>
<dbReference type="GO" id="GO:0016166">
    <property type="term" value="F:phytoene dehydrogenase activity"/>
    <property type="evidence" value="ECO:0007669"/>
    <property type="project" value="InterPro"/>
</dbReference>
<organism evidence="16">
    <name type="scientific">Cyanophora paradoxa</name>
    <dbReference type="NCBI Taxonomy" id="2762"/>
    <lineage>
        <taxon>Eukaryota</taxon>
        <taxon>Glaucocystophyceae</taxon>
        <taxon>Cyanophorales</taxon>
        <taxon>Cyanophoraceae</taxon>
        <taxon>Cyanophora</taxon>
    </lineage>
</organism>
<evidence type="ECO:0000256" key="6">
    <source>
        <dbReference type="ARBA" id="ARBA00017354"/>
    </source>
</evidence>
<evidence type="ECO:0000256" key="12">
    <source>
        <dbReference type="ARBA" id="ARBA00032363"/>
    </source>
</evidence>
<evidence type="ECO:0000256" key="13">
    <source>
        <dbReference type="ARBA" id="ARBA00049319"/>
    </source>
</evidence>
<sequence>MSSAFATTLPAAARAAQVASFDSTKQNARTRRAVRRSDAQDGVRAASKQFFGARVAEFSAQQQLKHARTQGRVEAVSTPAQAPSSAESSSSGSGGKGLKVAIAGAGLAGLACAKYLAELGHTPYVYEARDVLGGKVAAWQDEDGDWYETGLHIFFGAYPNMLQLFKELGIYDRLQWKEHTMIFNQPSKPGTYSRFDFPDLPAPLNGVVAILGNNDMLTWEEKIKFGIGLLPAMVLGQKYVEECDELSWTEWLRKQGIPERVNDEVFIAMCKALNFIGPDEMSATIVLTALNRFLQEKKGSTMAFLDGPPTTQLCEPIVEFIESRGGKVMLDKPLGEIELNEDGTVVTGFKIRGVKGQPDERVEADLYVSALPVDLMKLMLPEKWKPMPFFKKLDGLEGIPVINIHLWFDRKLTDIDHLLFSRSPLLSVYADMSNTCKMYEDPDKSMLELVLAPAADWIGKSDEEITQATMDELAKLFPDQIPHKAKLLKSIVVKTPRSVYAGTPGRQAFRPSQETPVDNFFLTGDYTFQKYLCSMEGAVLSGKLTATKIHKMKTSAGSSFEPPYAIHQ</sequence>
<reference evidence="16" key="1">
    <citation type="submission" date="2016-11" db="EMBL/GenBank/DDBJ databases">
        <title>Phylogenetic studies on genes related to carotenoids biosynthesis in algae.</title>
        <authorList>
            <person name="Wang S."/>
            <person name="Zhang L."/>
            <person name="Chi S."/>
            <person name="Wang X."/>
            <person name="Tang X."/>
            <person name="Liu T."/>
        </authorList>
    </citation>
    <scope>NUCLEOTIDE SEQUENCE</scope>
    <source>
        <strain evidence="16">QFND-2036432</strain>
    </source>
</reference>
<dbReference type="InterPro" id="IPR036188">
    <property type="entry name" value="FAD/NAD-bd_sf"/>
</dbReference>
<dbReference type="EC" id="1.3.5.5" evidence="5"/>
<dbReference type="PANTHER" id="PTHR42923:SF45">
    <property type="entry name" value="15-CIS-PHYTOENE DESATURASE, CHLOROPLASTIC_CHROMOPLASTIC"/>
    <property type="match status" value="1"/>
</dbReference>
<comment type="subcellular location">
    <subcellularLocation>
        <location evidence="1">Membrane</location>
        <topology evidence="1">Peripheral membrane protein</topology>
    </subcellularLocation>
    <subcellularLocation>
        <location evidence="2">Plastid</location>
        <location evidence="2">Chromoplast</location>
    </subcellularLocation>
</comment>
<dbReference type="InterPro" id="IPR014102">
    <property type="entry name" value="Phytoene_desaturase"/>
</dbReference>
<dbReference type="FunFam" id="3.50.50.60:FF:000091">
    <property type="entry name" value="15-cis-phytoene desaturase, chloroplastic/chromoplastic"/>
    <property type="match status" value="1"/>
</dbReference>
<dbReference type="NCBIfam" id="TIGR02731">
    <property type="entry name" value="phytoene_desat"/>
    <property type="match status" value="1"/>
</dbReference>
<dbReference type="SUPFAM" id="SSF51905">
    <property type="entry name" value="FAD/NAD(P)-binding domain"/>
    <property type="match status" value="1"/>
</dbReference>
<keyword evidence="8" id="KW-0934">Plastid</keyword>
<feature type="region of interest" description="Disordered" evidence="14">
    <location>
        <begin position="68"/>
        <end position="95"/>
    </location>
</feature>
<comment type="pathway">
    <text evidence="3">Carotenoid biosynthesis; lycopene biosynthesis.</text>
</comment>
<keyword evidence="9" id="KW-0560">Oxidoreductase</keyword>